<feature type="region of interest" description="Disordered" evidence="1">
    <location>
        <begin position="205"/>
        <end position="248"/>
    </location>
</feature>
<sequence>MKVLARGQAPRSFPKATWSSTASNNPLGIRVSRESVCVRSRSLRLIIPPLFSLSLPTLRLSPSLLESALPYASLPGISASPYSPFYGRFVTRSSHFLSPLSLARRGSVSTVADERKPPPLLSLFLPLPLLPSIPSPFIALIPPPCTPPHPLPQPPHLPILLPLPLLPPIPSPLPSFCYSLHLPTFPPPPTPPPLPTLTLPAFLNPSTLSLTPTPTPLTNPARPPSLPSLPLPPSPPPNPNTSPSPATRHFPLPTLLTLFFNLPHFPLQPLPSFPPHKPPPISTLPNTLTPPVSTSPFPQHSFPPYSPQPPPFSNLHPFPTSLPLPPFLPHNLAPFPNPPFQHLTLPPFLHTLPPRLPRQPGLTPFTRTDFFSH</sequence>
<dbReference type="EMBL" id="QCYY01001052">
    <property type="protein sequence ID" value="ROT80904.1"/>
    <property type="molecule type" value="Genomic_DNA"/>
</dbReference>
<feature type="region of interest" description="Disordered" evidence="1">
    <location>
        <begin position="271"/>
        <end position="312"/>
    </location>
</feature>
<protein>
    <submittedName>
        <fullName evidence="2">Uncharacterized protein</fullName>
    </submittedName>
</protein>
<proteinExistence type="predicted"/>
<name>A0A3R7QJM1_PENVA</name>
<dbReference type="AlphaFoldDB" id="A0A3R7QJM1"/>
<feature type="region of interest" description="Disordered" evidence="1">
    <location>
        <begin position="354"/>
        <end position="373"/>
    </location>
</feature>
<feature type="compositionally biased region" description="Pro residues" evidence="1">
    <location>
        <begin position="271"/>
        <end position="282"/>
    </location>
</feature>
<evidence type="ECO:0000256" key="1">
    <source>
        <dbReference type="SAM" id="MobiDB-lite"/>
    </source>
</evidence>
<gene>
    <name evidence="2" type="ORF">C7M84_000363</name>
</gene>
<keyword evidence="3" id="KW-1185">Reference proteome</keyword>
<reference evidence="2 3" key="1">
    <citation type="submission" date="2018-04" db="EMBL/GenBank/DDBJ databases">
        <authorList>
            <person name="Zhang X."/>
            <person name="Yuan J."/>
            <person name="Li F."/>
            <person name="Xiang J."/>
        </authorList>
    </citation>
    <scope>NUCLEOTIDE SEQUENCE [LARGE SCALE GENOMIC DNA]</scope>
    <source>
        <tissue evidence="2">Muscle</tissue>
    </source>
</reference>
<comment type="caution">
    <text evidence="2">The sequence shown here is derived from an EMBL/GenBank/DDBJ whole genome shotgun (WGS) entry which is preliminary data.</text>
</comment>
<evidence type="ECO:0000313" key="3">
    <source>
        <dbReference type="Proteomes" id="UP000283509"/>
    </source>
</evidence>
<dbReference type="Proteomes" id="UP000283509">
    <property type="component" value="Unassembled WGS sequence"/>
</dbReference>
<feature type="compositionally biased region" description="Polar residues" evidence="1">
    <location>
        <begin position="283"/>
        <end position="294"/>
    </location>
</feature>
<evidence type="ECO:0000313" key="2">
    <source>
        <dbReference type="EMBL" id="ROT80904.1"/>
    </source>
</evidence>
<reference evidence="2 3" key="2">
    <citation type="submission" date="2019-01" db="EMBL/GenBank/DDBJ databases">
        <title>The decoding of complex shrimp genome reveals the adaptation for benthos swimmer, frequently molting mechanism and breeding impact on genome.</title>
        <authorList>
            <person name="Sun Y."/>
            <person name="Gao Y."/>
            <person name="Yu Y."/>
        </authorList>
    </citation>
    <scope>NUCLEOTIDE SEQUENCE [LARGE SCALE GENOMIC DNA]</scope>
    <source>
        <tissue evidence="2">Muscle</tissue>
    </source>
</reference>
<feature type="compositionally biased region" description="Pro residues" evidence="1">
    <location>
        <begin position="213"/>
        <end position="242"/>
    </location>
</feature>
<feature type="region of interest" description="Disordered" evidence="1">
    <location>
        <begin position="1"/>
        <end position="21"/>
    </location>
</feature>
<organism evidence="2 3">
    <name type="scientific">Penaeus vannamei</name>
    <name type="common">Whiteleg shrimp</name>
    <name type="synonym">Litopenaeus vannamei</name>
    <dbReference type="NCBI Taxonomy" id="6689"/>
    <lineage>
        <taxon>Eukaryota</taxon>
        <taxon>Metazoa</taxon>
        <taxon>Ecdysozoa</taxon>
        <taxon>Arthropoda</taxon>
        <taxon>Crustacea</taxon>
        <taxon>Multicrustacea</taxon>
        <taxon>Malacostraca</taxon>
        <taxon>Eumalacostraca</taxon>
        <taxon>Eucarida</taxon>
        <taxon>Decapoda</taxon>
        <taxon>Dendrobranchiata</taxon>
        <taxon>Penaeoidea</taxon>
        <taxon>Penaeidae</taxon>
        <taxon>Penaeus</taxon>
    </lineage>
</organism>
<accession>A0A3R7QJM1</accession>